<evidence type="ECO:0000313" key="3">
    <source>
        <dbReference type="Proteomes" id="UP001141327"/>
    </source>
</evidence>
<accession>A0ABQ8U2B2</accession>
<dbReference type="Proteomes" id="UP001141327">
    <property type="component" value="Unassembled WGS sequence"/>
</dbReference>
<proteinExistence type="predicted"/>
<dbReference type="EMBL" id="JAPMOS010000273">
    <property type="protein sequence ID" value="KAJ4453370.1"/>
    <property type="molecule type" value="Genomic_DNA"/>
</dbReference>
<name>A0ABQ8U2B2_9EUKA</name>
<protein>
    <submittedName>
        <fullName evidence="2">Uncharacterized protein</fullName>
    </submittedName>
</protein>
<reference evidence="2" key="1">
    <citation type="journal article" date="2022" name="bioRxiv">
        <title>Genomics of Preaxostyla Flagellates Illuminates Evolutionary Transitions and the Path Towards Mitochondrial Loss.</title>
        <authorList>
            <person name="Novak L.V.F."/>
            <person name="Treitli S.C."/>
            <person name="Pyrih J."/>
            <person name="Halakuc P."/>
            <person name="Pipaliya S.V."/>
            <person name="Vacek V."/>
            <person name="Brzon O."/>
            <person name="Soukal P."/>
            <person name="Eme L."/>
            <person name="Dacks J.B."/>
            <person name="Karnkowska A."/>
            <person name="Elias M."/>
            <person name="Hampl V."/>
        </authorList>
    </citation>
    <scope>NUCLEOTIDE SEQUENCE</scope>
    <source>
        <strain evidence="2">RCP-MX</strain>
    </source>
</reference>
<keyword evidence="3" id="KW-1185">Reference proteome</keyword>
<gene>
    <name evidence="2" type="ORF">PAPYR_12178</name>
</gene>
<evidence type="ECO:0000256" key="1">
    <source>
        <dbReference type="SAM" id="MobiDB-lite"/>
    </source>
</evidence>
<comment type="caution">
    <text evidence="2">The sequence shown here is derived from an EMBL/GenBank/DDBJ whole genome shotgun (WGS) entry which is preliminary data.</text>
</comment>
<evidence type="ECO:0000313" key="2">
    <source>
        <dbReference type="EMBL" id="KAJ4453370.1"/>
    </source>
</evidence>
<organism evidence="2 3">
    <name type="scientific">Paratrimastix pyriformis</name>
    <dbReference type="NCBI Taxonomy" id="342808"/>
    <lineage>
        <taxon>Eukaryota</taxon>
        <taxon>Metamonada</taxon>
        <taxon>Preaxostyla</taxon>
        <taxon>Paratrimastigidae</taxon>
        <taxon>Paratrimastix</taxon>
    </lineage>
</organism>
<sequence>MLARLAEDKGSTCPFFRGLTQRSFASFLFCTSRSWRENHHKKLPDAKPLGGPERPIDQEMMPCAAPRDPARPRLRRWCCKPRRGGFSPG</sequence>
<feature type="region of interest" description="Disordered" evidence="1">
    <location>
        <begin position="41"/>
        <end position="70"/>
    </location>
</feature>